<evidence type="ECO:0008006" key="2">
    <source>
        <dbReference type="Google" id="ProtNLM"/>
    </source>
</evidence>
<dbReference type="AlphaFoldDB" id="X1SH81"/>
<proteinExistence type="predicted"/>
<gene>
    <name evidence="1" type="ORF">S12H4_06048</name>
</gene>
<protein>
    <recommendedName>
        <fullName evidence="2">DUF362 domain-containing protein</fullName>
    </recommendedName>
</protein>
<reference evidence="1" key="1">
    <citation type="journal article" date="2014" name="Front. Microbiol.">
        <title>High frequency of phylogenetically diverse reductive dehalogenase-homologous genes in deep subseafloor sedimentary metagenomes.</title>
        <authorList>
            <person name="Kawai M."/>
            <person name="Futagami T."/>
            <person name="Toyoda A."/>
            <person name="Takaki Y."/>
            <person name="Nishi S."/>
            <person name="Hori S."/>
            <person name="Arai W."/>
            <person name="Tsubouchi T."/>
            <person name="Morono Y."/>
            <person name="Uchiyama I."/>
            <person name="Ito T."/>
            <person name="Fujiyama A."/>
            <person name="Inagaki F."/>
            <person name="Takami H."/>
        </authorList>
    </citation>
    <scope>NUCLEOTIDE SEQUENCE</scope>
    <source>
        <strain evidence="1">Expedition CK06-06</strain>
    </source>
</reference>
<accession>X1SH81</accession>
<name>X1SH81_9ZZZZ</name>
<evidence type="ECO:0000313" key="1">
    <source>
        <dbReference type="EMBL" id="GAI67119.1"/>
    </source>
</evidence>
<feature type="non-terminal residue" evidence="1">
    <location>
        <position position="1"/>
    </location>
</feature>
<organism evidence="1">
    <name type="scientific">marine sediment metagenome</name>
    <dbReference type="NCBI Taxonomy" id="412755"/>
    <lineage>
        <taxon>unclassified sequences</taxon>
        <taxon>metagenomes</taxon>
        <taxon>ecological metagenomes</taxon>
    </lineage>
</organism>
<comment type="caution">
    <text evidence="1">The sequence shown here is derived from an EMBL/GenBank/DDBJ whole genome shotgun (WGS) entry which is preliminary data.</text>
</comment>
<sequence length="87" mass="9844">YLHLDQYKQDLITNILDVFSVKKPNLVINDLFYFLEGAGPFIYKDSNLKATNLIVVGSDAVAVDLITLRLFEIDLLNSDILLEARNS</sequence>
<dbReference type="EMBL" id="BARW01002076">
    <property type="protein sequence ID" value="GAI67119.1"/>
    <property type="molecule type" value="Genomic_DNA"/>
</dbReference>